<evidence type="ECO:0000313" key="1">
    <source>
        <dbReference type="EMBL" id="ACI12081.1"/>
    </source>
</evidence>
<reference evidence="1 2" key="1">
    <citation type="journal article" date="2008" name="PLoS Genet.">
        <title>Complete genome sequence of the N2-fixing broad host range endophyte Klebsiella pneumoniae 342 and virulence predictions verified in mice.</title>
        <authorList>
            <person name="Fouts D.E."/>
            <person name="Tyler H.L."/>
            <person name="DeBoy R.T."/>
            <person name="Daugherty S."/>
            <person name="Ren Q."/>
            <person name="Badger J.H."/>
            <person name="Durkin A.S."/>
            <person name="Huot H."/>
            <person name="Shrivastava S."/>
            <person name="Kothari S."/>
            <person name="Dodson R.J."/>
            <person name="Mohamoud Y."/>
            <person name="Khouri H."/>
            <person name="Roesch L.F."/>
            <person name="Krogfelt K.A."/>
            <person name="Struve C."/>
            <person name="Triplett E.W."/>
            <person name="Methe B.A."/>
        </authorList>
    </citation>
    <scope>NUCLEOTIDE SEQUENCE [LARGE SCALE GENOMIC DNA]</scope>
    <source>
        <strain evidence="1 2">342</strain>
        <plasmid evidence="2">Plasmid pKP187</plasmid>
    </source>
</reference>
<accession>B5RK81</accession>
<dbReference type="AlphaFoldDB" id="B5RK81"/>
<dbReference type="Proteomes" id="UP000001734">
    <property type="component" value="Plasmid pKP187"/>
</dbReference>
<evidence type="ECO:0000313" key="2">
    <source>
        <dbReference type="Proteomes" id="UP000001734"/>
    </source>
</evidence>
<dbReference type="BioCyc" id="KPNE507522:GI0B-5691-MONOMER"/>
<proteinExistence type="predicted"/>
<dbReference type="Gene3D" id="1.20.1580.10">
    <property type="entry name" value="ABC transporter ATPase like domain"/>
    <property type="match status" value="1"/>
</dbReference>
<name>B5RK81_KLEV3</name>
<gene>
    <name evidence="1" type="ordered locus">KPK_A0160</name>
</gene>
<protein>
    <recommendedName>
        <fullName evidence="3">ABC transporter domain-containing protein</fullName>
    </recommendedName>
</protein>
<sequence length="103" mass="11928">MAFEHDRSKSLGELRRKEWLYLTLGQFATELSGGEHQRIKLARELQHMQMLSICVCRTYADAWHMDMLYLSCFLISPPQIRKIPKPEITCSVASEGTGVRDDR</sequence>
<organism evidence="1 2">
    <name type="scientific">Klebsiella variicola (strain 342)</name>
    <name type="common">Klebsiella pneumoniae</name>
    <dbReference type="NCBI Taxonomy" id="507522"/>
    <lineage>
        <taxon>Bacteria</taxon>
        <taxon>Pseudomonadati</taxon>
        <taxon>Pseudomonadota</taxon>
        <taxon>Gammaproteobacteria</taxon>
        <taxon>Enterobacterales</taxon>
        <taxon>Enterobacteriaceae</taxon>
        <taxon>Klebsiella/Raoultella group</taxon>
        <taxon>Klebsiella</taxon>
        <taxon>Klebsiella pneumoniae complex</taxon>
    </lineage>
</organism>
<geneLocation type="plasmid" evidence="1 2">
    <name>pKP187</name>
</geneLocation>
<evidence type="ECO:0008006" key="3">
    <source>
        <dbReference type="Google" id="ProtNLM"/>
    </source>
</evidence>
<dbReference type="KEGG" id="kpe:KPK_A0160"/>
<dbReference type="EMBL" id="CP000965">
    <property type="protein sequence ID" value="ACI12081.1"/>
    <property type="molecule type" value="Genomic_DNA"/>
</dbReference>
<keyword evidence="1" id="KW-0614">Plasmid</keyword>
<dbReference type="HOGENOM" id="CLU_2260020_0_0_6"/>